<reference evidence="2" key="1">
    <citation type="submission" date="2021-02" db="EMBL/GenBank/DDBJ databases">
        <authorList>
            <person name="Dougan E. K."/>
            <person name="Rhodes N."/>
            <person name="Thang M."/>
            <person name="Chan C."/>
        </authorList>
    </citation>
    <scope>NUCLEOTIDE SEQUENCE</scope>
</reference>
<dbReference type="GO" id="GO:0006412">
    <property type="term" value="P:translation"/>
    <property type="evidence" value="ECO:0007669"/>
    <property type="project" value="TreeGrafter"/>
</dbReference>
<feature type="domain" description="S1 motif" evidence="1">
    <location>
        <begin position="122"/>
        <end position="192"/>
    </location>
</feature>
<sequence>MPSPQLCCARDGRLHVARLASDGAGEQQVANADNHFEFGKAYPATVISFAKYGVALDLGADRPGWMHISKISDERVERIESVLSIGDEVSVWILEVKPSEVEVTMRKLPIFSKRPLSAFKVGEIVEGTVTGTTGRAVFLDVGAVVDGYLAVNNVKKAGDSGDGNWRDMFKKGTSVKAKVQGVSNNKLSLIGL</sequence>
<evidence type="ECO:0000313" key="2">
    <source>
        <dbReference type="EMBL" id="CAE8613446.1"/>
    </source>
</evidence>
<evidence type="ECO:0000313" key="4">
    <source>
        <dbReference type="EMBL" id="CAE8715858.1"/>
    </source>
</evidence>
<dbReference type="Gene3D" id="2.40.50.140">
    <property type="entry name" value="Nucleic acid-binding proteins"/>
    <property type="match status" value="2"/>
</dbReference>
<feature type="domain" description="S1 motif" evidence="1">
    <location>
        <begin position="39"/>
        <end position="106"/>
    </location>
</feature>
<organism evidence="2 5">
    <name type="scientific">Polarella glacialis</name>
    <name type="common">Dinoflagellate</name>
    <dbReference type="NCBI Taxonomy" id="89957"/>
    <lineage>
        <taxon>Eukaryota</taxon>
        <taxon>Sar</taxon>
        <taxon>Alveolata</taxon>
        <taxon>Dinophyceae</taxon>
        <taxon>Suessiales</taxon>
        <taxon>Suessiaceae</taxon>
        <taxon>Polarella</taxon>
    </lineage>
</organism>
<dbReference type="Proteomes" id="UP000626109">
    <property type="component" value="Unassembled WGS sequence"/>
</dbReference>
<dbReference type="OrthoDB" id="437922at2759"/>
<evidence type="ECO:0000313" key="3">
    <source>
        <dbReference type="EMBL" id="CAE8631167.1"/>
    </source>
</evidence>
<dbReference type="AlphaFoldDB" id="A0A813FG70"/>
<dbReference type="GO" id="GO:0003735">
    <property type="term" value="F:structural constituent of ribosome"/>
    <property type="evidence" value="ECO:0007669"/>
    <property type="project" value="TreeGrafter"/>
</dbReference>
<comment type="caution">
    <text evidence="2">The sequence shown here is derived from an EMBL/GenBank/DDBJ whole genome shotgun (WGS) entry which is preliminary data.</text>
</comment>
<dbReference type="SMART" id="SM00316">
    <property type="entry name" value="S1"/>
    <property type="match status" value="2"/>
</dbReference>
<dbReference type="Pfam" id="PF00575">
    <property type="entry name" value="S1"/>
    <property type="match status" value="2"/>
</dbReference>
<evidence type="ECO:0000259" key="1">
    <source>
        <dbReference type="PROSITE" id="PS50126"/>
    </source>
</evidence>
<dbReference type="InterPro" id="IPR003029">
    <property type="entry name" value="S1_domain"/>
</dbReference>
<dbReference type="PANTHER" id="PTHR10724">
    <property type="entry name" value="30S RIBOSOMAL PROTEIN S1"/>
    <property type="match status" value="1"/>
</dbReference>
<evidence type="ECO:0000313" key="5">
    <source>
        <dbReference type="Proteomes" id="UP000654075"/>
    </source>
</evidence>
<dbReference type="EMBL" id="CAJNNW010032875">
    <property type="protein sequence ID" value="CAE8715858.1"/>
    <property type="molecule type" value="Genomic_DNA"/>
</dbReference>
<dbReference type="EMBL" id="CAJNNV010030054">
    <property type="protein sequence ID" value="CAE8631167.1"/>
    <property type="molecule type" value="Genomic_DNA"/>
</dbReference>
<name>A0A813FG70_POLGL</name>
<keyword evidence="5" id="KW-1185">Reference proteome</keyword>
<dbReference type="Proteomes" id="UP000654075">
    <property type="component" value="Unassembled WGS sequence"/>
</dbReference>
<dbReference type="EMBL" id="CAJNNV010025259">
    <property type="protein sequence ID" value="CAE8613446.1"/>
    <property type="molecule type" value="Genomic_DNA"/>
</dbReference>
<dbReference type="PROSITE" id="PS50126">
    <property type="entry name" value="S1"/>
    <property type="match status" value="2"/>
</dbReference>
<protein>
    <recommendedName>
        <fullName evidence="1">S1 motif domain-containing protein</fullName>
    </recommendedName>
</protein>
<accession>A0A813FG70</accession>
<dbReference type="PANTHER" id="PTHR10724:SF10">
    <property type="entry name" value="S1 RNA-BINDING DOMAIN-CONTAINING PROTEIN 1"/>
    <property type="match status" value="1"/>
</dbReference>
<proteinExistence type="predicted"/>
<dbReference type="InterPro" id="IPR012340">
    <property type="entry name" value="NA-bd_OB-fold"/>
</dbReference>
<dbReference type="InterPro" id="IPR050437">
    <property type="entry name" value="Ribos_protein_bS1-like"/>
</dbReference>
<gene>
    <name evidence="2" type="ORF">PGLA1383_LOCUS31213</name>
    <name evidence="3" type="ORF">PGLA1383_LOCUS47302</name>
    <name evidence="4" type="ORF">PGLA2088_LOCUS38804</name>
</gene>
<dbReference type="GO" id="GO:0003729">
    <property type="term" value="F:mRNA binding"/>
    <property type="evidence" value="ECO:0007669"/>
    <property type="project" value="TreeGrafter"/>
</dbReference>
<dbReference type="SUPFAM" id="SSF50249">
    <property type="entry name" value="Nucleic acid-binding proteins"/>
    <property type="match status" value="2"/>
</dbReference>